<dbReference type="PANTHER" id="PTHR31462:SF5">
    <property type="entry name" value="ENDOSOMAL_LYSOSOMAL PROTON CHANNEL TMEM175"/>
    <property type="match status" value="1"/>
</dbReference>
<comment type="similarity">
    <text evidence="2">Belongs to the TMEM175 family.</text>
</comment>
<keyword evidence="11" id="KW-0407">Ion channel</keyword>
<accession>A0ABW4BMK4</accession>
<evidence type="ECO:0000256" key="2">
    <source>
        <dbReference type="ARBA" id="ARBA00006920"/>
    </source>
</evidence>
<protein>
    <submittedName>
        <fullName evidence="14">TMEM175 family protein</fullName>
    </submittedName>
</protein>
<name>A0ABW4BMK4_9LACO</name>
<evidence type="ECO:0000256" key="13">
    <source>
        <dbReference type="SAM" id="Phobius"/>
    </source>
</evidence>
<evidence type="ECO:0000256" key="11">
    <source>
        <dbReference type="ARBA" id="ARBA00023303"/>
    </source>
</evidence>
<dbReference type="Proteomes" id="UP001597191">
    <property type="component" value="Unassembled WGS sequence"/>
</dbReference>
<dbReference type="PANTHER" id="PTHR31462">
    <property type="entry name" value="ENDOSOMAL/LYSOSOMAL POTASSIUM CHANNEL TMEM175"/>
    <property type="match status" value="1"/>
</dbReference>
<evidence type="ECO:0000256" key="12">
    <source>
        <dbReference type="ARBA" id="ARBA00034430"/>
    </source>
</evidence>
<evidence type="ECO:0000256" key="4">
    <source>
        <dbReference type="ARBA" id="ARBA00022538"/>
    </source>
</evidence>
<evidence type="ECO:0000313" key="14">
    <source>
        <dbReference type="EMBL" id="MFD1410493.1"/>
    </source>
</evidence>
<evidence type="ECO:0000256" key="1">
    <source>
        <dbReference type="ARBA" id="ARBA00004141"/>
    </source>
</evidence>
<keyword evidence="7" id="KW-0630">Potassium</keyword>
<keyword evidence="5 13" id="KW-0812">Transmembrane</keyword>
<evidence type="ECO:0000256" key="9">
    <source>
        <dbReference type="ARBA" id="ARBA00023065"/>
    </source>
</evidence>
<evidence type="ECO:0000256" key="3">
    <source>
        <dbReference type="ARBA" id="ARBA00022448"/>
    </source>
</evidence>
<comment type="subcellular location">
    <subcellularLocation>
        <location evidence="1">Membrane</location>
        <topology evidence="1">Multi-pass membrane protein</topology>
    </subcellularLocation>
</comment>
<organism evidence="14 15">
    <name type="scientific">Lapidilactobacillus gannanensis</name>
    <dbReference type="NCBI Taxonomy" id="2486002"/>
    <lineage>
        <taxon>Bacteria</taxon>
        <taxon>Bacillati</taxon>
        <taxon>Bacillota</taxon>
        <taxon>Bacilli</taxon>
        <taxon>Lactobacillales</taxon>
        <taxon>Lactobacillaceae</taxon>
        <taxon>Lapidilactobacillus</taxon>
    </lineage>
</organism>
<evidence type="ECO:0000256" key="5">
    <source>
        <dbReference type="ARBA" id="ARBA00022692"/>
    </source>
</evidence>
<keyword evidence="15" id="KW-1185">Reference proteome</keyword>
<feature type="transmembrane region" description="Helical" evidence="13">
    <location>
        <begin position="73"/>
        <end position="95"/>
    </location>
</feature>
<keyword evidence="9" id="KW-0406">Ion transport</keyword>
<evidence type="ECO:0000256" key="10">
    <source>
        <dbReference type="ARBA" id="ARBA00023136"/>
    </source>
</evidence>
<dbReference type="InterPro" id="IPR010617">
    <property type="entry name" value="TMEM175-like"/>
</dbReference>
<proteinExistence type="inferred from homology"/>
<comment type="caution">
    <text evidence="14">The sequence shown here is derived from an EMBL/GenBank/DDBJ whole genome shotgun (WGS) entry which is preliminary data.</text>
</comment>
<feature type="transmembrane region" description="Helical" evidence="13">
    <location>
        <begin position="167"/>
        <end position="185"/>
    </location>
</feature>
<evidence type="ECO:0000256" key="7">
    <source>
        <dbReference type="ARBA" id="ARBA00022958"/>
    </source>
</evidence>
<keyword evidence="4" id="KW-0633">Potassium transport</keyword>
<comment type="catalytic activity">
    <reaction evidence="12">
        <text>K(+)(in) = K(+)(out)</text>
        <dbReference type="Rhea" id="RHEA:29463"/>
        <dbReference type="ChEBI" id="CHEBI:29103"/>
    </reaction>
</comment>
<dbReference type="EMBL" id="JBHTOH010000015">
    <property type="protein sequence ID" value="MFD1410493.1"/>
    <property type="molecule type" value="Genomic_DNA"/>
</dbReference>
<dbReference type="Pfam" id="PF06736">
    <property type="entry name" value="TMEM175"/>
    <property type="match status" value="1"/>
</dbReference>
<reference evidence="15" key="1">
    <citation type="journal article" date="2019" name="Int. J. Syst. Evol. Microbiol.">
        <title>The Global Catalogue of Microorganisms (GCM) 10K type strain sequencing project: providing services to taxonomists for standard genome sequencing and annotation.</title>
        <authorList>
            <consortium name="The Broad Institute Genomics Platform"/>
            <consortium name="The Broad Institute Genome Sequencing Center for Infectious Disease"/>
            <person name="Wu L."/>
            <person name="Ma J."/>
        </authorList>
    </citation>
    <scope>NUCLEOTIDE SEQUENCE [LARGE SCALE GENOMIC DNA]</scope>
    <source>
        <strain evidence="15">CCM 8937</strain>
    </source>
</reference>
<keyword evidence="3" id="KW-0813">Transport</keyword>
<feature type="transmembrane region" description="Helical" evidence="13">
    <location>
        <begin position="107"/>
        <end position="129"/>
    </location>
</feature>
<feature type="transmembrane region" description="Helical" evidence="13">
    <location>
        <begin position="12"/>
        <end position="32"/>
    </location>
</feature>
<gene>
    <name evidence="14" type="ORF">ACFQ4R_02485</name>
</gene>
<keyword evidence="6" id="KW-0631">Potassium channel</keyword>
<evidence type="ECO:0000313" key="15">
    <source>
        <dbReference type="Proteomes" id="UP001597191"/>
    </source>
</evidence>
<keyword evidence="8 13" id="KW-1133">Transmembrane helix</keyword>
<sequence length="278" mass="32604">MQKKLKERLDVFSDAVIAILITVMVLELPITMRHGAVVYLQLFKSIGIYSVSFCFIANLWYQHAVTFNEAEQVPNAIVILDLIFLFFLSLIPTFTRLMTSATTNYNVMLYSGLCLIISLIFRMMTRTIIRDKYTEKSDLRVIYNIIYGANFWDSGILYLILIPVGYFWPHVVLVLLIALSVQSFMKHGQEHTDFSELEKMATTEKRGFAGLSTDDQRAFYRLVHEYFRQARWGRHDQQKQTEAWNHFAETAKTQFNISDETLRNWLRSSQDIRRQRLN</sequence>
<feature type="transmembrane region" description="Helical" evidence="13">
    <location>
        <begin position="38"/>
        <end position="61"/>
    </location>
</feature>
<keyword evidence="10 13" id="KW-0472">Membrane</keyword>
<evidence type="ECO:0000256" key="6">
    <source>
        <dbReference type="ARBA" id="ARBA00022826"/>
    </source>
</evidence>
<dbReference type="RefSeq" id="WP_125647022.1">
    <property type="nucleotide sequence ID" value="NZ_JBHTOH010000015.1"/>
</dbReference>
<evidence type="ECO:0000256" key="8">
    <source>
        <dbReference type="ARBA" id="ARBA00022989"/>
    </source>
</evidence>